<dbReference type="InterPro" id="IPR029058">
    <property type="entry name" value="AB_hydrolase_fold"/>
</dbReference>
<dbReference type="Proteomes" id="UP000027920">
    <property type="component" value="Unassembled WGS sequence"/>
</dbReference>
<comment type="caution">
    <text evidence="4">The sequence shown here is derived from an EMBL/GenBank/DDBJ whole genome shotgun (WGS) entry which is preliminary data.</text>
</comment>
<dbReference type="InterPro" id="IPR000073">
    <property type="entry name" value="AB_hydrolase_1"/>
</dbReference>
<dbReference type="OrthoDB" id="284184at2759"/>
<dbReference type="VEuPathDB" id="FungiDB:A1O9_12549"/>
<organism evidence="4 5">
    <name type="scientific">Exophiala aquamarina CBS 119918</name>
    <dbReference type="NCBI Taxonomy" id="1182545"/>
    <lineage>
        <taxon>Eukaryota</taxon>
        <taxon>Fungi</taxon>
        <taxon>Dikarya</taxon>
        <taxon>Ascomycota</taxon>
        <taxon>Pezizomycotina</taxon>
        <taxon>Eurotiomycetes</taxon>
        <taxon>Chaetothyriomycetidae</taxon>
        <taxon>Chaetothyriales</taxon>
        <taxon>Herpotrichiellaceae</taxon>
        <taxon>Exophiala</taxon>
    </lineage>
</organism>
<dbReference type="SUPFAM" id="SSF53474">
    <property type="entry name" value="alpha/beta-Hydrolases"/>
    <property type="match status" value="1"/>
</dbReference>
<evidence type="ECO:0000313" key="4">
    <source>
        <dbReference type="EMBL" id="KEF51400.1"/>
    </source>
</evidence>
<dbReference type="GeneID" id="25287443"/>
<name>A0A072P732_9EURO</name>
<dbReference type="RefSeq" id="XP_013253990.1">
    <property type="nucleotide sequence ID" value="XM_013398536.1"/>
</dbReference>
<evidence type="ECO:0000259" key="3">
    <source>
        <dbReference type="Pfam" id="PF00561"/>
    </source>
</evidence>
<dbReference type="EMBL" id="AMGV01000024">
    <property type="protein sequence ID" value="KEF51400.1"/>
    <property type="molecule type" value="Genomic_DNA"/>
</dbReference>
<evidence type="ECO:0000313" key="5">
    <source>
        <dbReference type="Proteomes" id="UP000027920"/>
    </source>
</evidence>
<dbReference type="STRING" id="1182545.A0A072P732"/>
<keyword evidence="1" id="KW-0378">Hydrolase</keyword>
<dbReference type="PANTHER" id="PTHR43329">
    <property type="entry name" value="EPOXIDE HYDROLASE"/>
    <property type="match status" value="1"/>
</dbReference>
<gene>
    <name evidence="4" type="ORF">A1O9_12549</name>
</gene>
<dbReference type="GO" id="GO:0016787">
    <property type="term" value="F:hydrolase activity"/>
    <property type="evidence" value="ECO:0007669"/>
    <property type="project" value="UniProtKB-KW"/>
</dbReference>
<dbReference type="HOGENOM" id="CLU_069859_0_0_1"/>
<dbReference type="Pfam" id="PF00561">
    <property type="entry name" value="Abhydrolase_1"/>
    <property type="match status" value="1"/>
</dbReference>
<evidence type="ECO:0000256" key="2">
    <source>
        <dbReference type="ARBA" id="ARBA00038334"/>
    </source>
</evidence>
<dbReference type="InterPro" id="IPR000639">
    <property type="entry name" value="Epox_hydrolase-like"/>
</dbReference>
<feature type="domain" description="AB hydrolase-1" evidence="3">
    <location>
        <begin position="87"/>
        <end position="177"/>
    </location>
</feature>
<sequence length="338" mass="38850">MAQPSTLEYTRLPERAQKIVDSFMPDEEKIERETAAFGHVKPRPADKEGDTEVLDGKLFTHHFTSGPGDHEVVQWHYVEAGPTGGEVVVFLHGIPDAWYQWHHQMASLADAYRCIAVDLKGYGQSEKGAGDYRHEGAADQLFAMLQLIGIKQFNLVTHDRGTVQGDFIVAKNPDYVTRYLRGEQHLHHFNPLVAPQGDLFKDAPWTGIMENPTKFVIWVHNWVSGQKPIPKPEMERVIQEFSHPGITRAVPRYFNSSTFRQEWLQRRNHLLAAWKCPVLIMQGFDSKSQPREFYENAREYIPNAEKVTVQYIPGGHFWTLESPKETTDTIRKFLEDKI</sequence>
<dbReference type="PRINTS" id="PR00412">
    <property type="entry name" value="EPOXHYDRLASE"/>
</dbReference>
<dbReference type="Gene3D" id="3.40.50.1820">
    <property type="entry name" value="alpha/beta hydrolase"/>
    <property type="match status" value="1"/>
</dbReference>
<protein>
    <recommendedName>
        <fullName evidence="3">AB hydrolase-1 domain-containing protein</fullName>
    </recommendedName>
</protein>
<dbReference type="AlphaFoldDB" id="A0A072P732"/>
<accession>A0A072P732</accession>
<reference evidence="4 5" key="1">
    <citation type="submission" date="2013-03" db="EMBL/GenBank/DDBJ databases">
        <title>The Genome Sequence of Exophiala aquamarina CBS 119918.</title>
        <authorList>
            <consortium name="The Broad Institute Genomics Platform"/>
            <person name="Cuomo C."/>
            <person name="de Hoog S."/>
            <person name="Gorbushina A."/>
            <person name="Walker B."/>
            <person name="Young S.K."/>
            <person name="Zeng Q."/>
            <person name="Gargeya S."/>
            <person name="Fitzgerald M."/>
            <person name="Haas B."/>
            <person name="Abouelleil A."/>
            <person name="Allen A.W."/>
            <person name="Alvarado L."/>
            <person name="Arachchi H.M."/>
            <person name="Berlin A.M."/>
            <person name="Chapman S.B."/>
            <person name="Gainer-Dewar J."/>
            <person name="Goldberg J."/>
            <person name="Griggs A."/>
            <person name="Gujja S."/>
            <person name="Hansen M."/>
            <person name="Howarth C."/>
            <person name="Imamovic A."/>
            <person name="Ireland A."/>
            <person name="Larimer J."/>
            <person name="McCowan C."/>
            <person name="Murphy C."/>
            <person name="Pearson M."/>
            <person name="Poon T.W."/>
            <person name="Priest M."/>
            <person name="Roberts A."/>
            <person name="Saif S."/>
            <person name="Shea T."/>
            <person name="Sisk P."/>
            <person name="Sykes S."/>
            <person name="Wortman J."/>
            <person name="Nusbaum C."/>
            <person name="Birren B."/>
        </authorList>
    </citation>
    <scope>NUCLEOTIDE SEQUENCE [LARGE SCALE GENOMIC DNA]</scope>
    <source>
        <strain evidence="4 5">CBS 119918</strain>
    </source>
</reference>
<evidence type="ECO:0000256" key="1">
    <source>
        <dbReference type="ARBA" id="ARBA00022801"/>
    </source>
</evidence>
<keyword evidence="5" id="KW-1185">Reference proteome</keyword>
<comment type="similarity">
    <text evidence="2">Belongs to the AB hydrolase superfamily. Epoxide hydrolase family.</text>
</comment>
<proteinExistence type="inferred from homology"/>